<gene>
    <name evidence="8" type="ORF">EO081_03185</name>
</gene>
<dbReference type="InterPro" id="IPR036034">
    <property type="entry name" value="PDZ_sf"/>
</dbReference>
<dbReference type="RefSeq" id="WP_129340473.1">
    <property type="nucleotide sequence ID" value="NZ_JACIDD010000005.1"/>
</dbReference>
<keyword evidence="5 6" id="KW-0482">Metalloprotease</keyword>
<evidence type="ECO:0000256" key="6">
    <source>
        <dbReference type="RuleBase" id="RU003983"/>
    </source>
</evidence>
<dbReference type="CDD" id="cd07342">
    <property type="entry name" value="M48C_Oma1_like"/>
    <property type="match status" value="1"/>
</dbReference>
<evidence type="ECO:0000313" key="9">
    <source>
        <dbReference type="Proteomes" id="UP000292347"/>
    </source>
</evidence>
<comment type="caution">
    <text evidence="8">The sequence shown here is derived from an EMBL/GenBank/DDBJ whole genome shotgun (WGS) entry which is preliminary data.</text>
</comment>
<evidence type="ECO:0000256" key="4">
    <source>
        <dbReference type="ARBA" id="ARBA00022833"/>
    </source>
</evidence>
<keyword evidence="3 6" id="KW-0378">Hydrolase</keyword>
<proteinExistence type="inferred from homology"/>
<dbReference type="OrthoDB" id="7338723at2"/>
<protein>
    <submittedName>
        <fullName evidence="8">Peptidase M48 family protein</fullName>
    </submittedName>
</protein>
<keyword evidence="2" id="KW-0479">Metal-binding</keyword>
<comment type="similarity">
    <text evidence="6">Belongs to the peptidase M48 family.</text>
</comment>
<keyword evidence="1 6" id="KW-0645">Protease</keyword>
<organism evidence="8 9">
    <name type="scientific">Sphingomonas desiccabilis</name>
    <dbReference type="NCBI Taxonomy" id="429134"/>
    <lineage>
        <taxon>Bacteria</taxon>
        <taxon>Pseudomonadati</taxon>
        <taxon>Pseudomonadota</taxon>
        <taxon>Alphaproteobacteria</taxon>
        <taxon>Sphingomonadales</taxon>
        <taxon>Sphingomonadaceae</taxon>
        <taxon>Sphingomonas</taxon>
    </lineage>
</organism>
<dbReference type="GO" id="GO:0051603">
    <property type="term" value="P:proteolysis involved in protein catabolic process"/>
    <property type="evidence" value="ECO:0007669"/>
    <property type="project" value="TreeGrafter"/>
</dbReference>
<keyword evidence="9" id="KW-1185">Reference proteome</keyword>
<dbReference type="InterPro" id="IPR001915">
    <property type="entry name" value="Peptidase_M48"/>
</dbReference>
<dbReference type="PANTHER" id="PTHR22726">
    <property type="entry name" value="METALLOENDOPEPTIDASE OMA1"/>
    <property type="match status" value="1"/>
</dbReference>
<dbReference type="PANTHER" id="PTHR22726:SF1">
    <property type="entry name" value="METALLOENDOPEPTIDASE OMA1, MITOCHONDRIAL"/>
    <property type="match status" value="1"/>
</dbReference>
<evidence type="ECO:0000256" key="3">
    <source>
        <dbReference type="ARBA" id="ARBA00022801"/>
    </source>
</evidence>
<name>A0A4V1QPR2_9SPHN</name>
<dbReference type="SUPFAM" id="SSF50156">
    <property type="entry name" value="PDZ domain-like"/>
    <property type="match status" value="1"/>
</dbReference>
<sequence>MKEEFRGDRDYITHFVMNSECQQMVRRGRRGSLRRSTGAALALCFVAPPAPAADPLFLAIRDADSRLARIGYRLATANAPLCDRQEPGLGLVLHTPEQYSRDLRSAARRYFKLDGPVGVEGVVDGSPSEEAGIREDDTLLGVGVARFAPADEGIEASTAPLRRAVAQLAELPSAEPLEVHGQHNGAPYVRVVRPVPACRSRFEVEIGSQWTARADGEMVQIGSRFLETYPEDQLAVVVAHELAHNILRHRERLGARNVDYGMLSGFGRNVRYFRQTELEADILSVSLLANAGYDPEVAVHFWQDFGPKHAGGLLRSRSHPAWQDRVTTIQQAIATLGPDRPKRPALLDTRDRPLNGDWQALLVRAP</sequence>
<dbReference type="Pfam" id="PF01435">
    <property type="entry name" value="Peptidase_M48"/>
    <property type="match status" value="1"/>
</dbReference>
<accession>A0A4V1QPR2</accession>
<dbReference type="InterPro" id="IPR051156">
    <property type="entry name" value="Mito/Outer_Membr_Metalloprot"/>
</dbReference>
<comment type="cofactor">
    <cofactor evidence="6">
        <name>Zn(2+)</name>
        <dbReference type="ChEBI" id="CHEBI:29105"/>
    </cofactor>
    <text evidence="6">Binds 1 zinc ion per subunit.</text>
</comment>
<evidence type="ECO:0000259" key="7">
    <source>
        <dbReference type="Pfam" id="PF01435"/>
    </source>
</evidence>
<evidence type="ECO:0000256" key="2">
    <source>
        <dbReference type="ARBA" id="ARBA00022723"/>
    </source>
</evidence>
<feature type="domain" description="Peptidase M48" evidence="7">
    <location>
        <begin position="271"/>
        <end position="331"/>
    </location>
</feature>
<dbReference type="EMBL" id="SDPT01000001">
    <property type="protein sequence ID" value="RXZ34687.1"/>
    <property type="molecule type" value="Genomic_DNA"/>
</dbReference>
<reference evidence="8 9" key="1">
    <citation type="submission" date="2019-01" db="EMBL/GenBank/DDBJ databases">
        <title>Sphingomonas mucosissima sp. nov. and Sphingomonas desiccabilis sp. nov., from biological soil crusts in the Colorado Plateau, USA.</title>
        <authorList>
            <person name="Zhu D."/>
        </authorList>
    </citation>
    <scope>NUCLEOTIDE SEQUENCE [LARGE SCALE GENOMIC DNA]</scope>
    <source>
        <strain evidence="8 9">CP1D</strain>
    </source>
</reference>
<dbReference type="GO" id="GO:0016020">
    <property type="term" value="C:membrane"/>
    <property type="evidence" value="ECO:0007669"/>
    <property type="project" value="TreeGrafter"/>
</dbReference>
<dbReference type="AlphaFoldDB" id="A0A4V1QPR2"/>
<keyword evidence="4 6" id="KW-0862">Zinc</keyword>
<evidence type="ECO:0000256" key="5">
    <source>
        <dbReference type="ARBA" id="ARBA00023049"/>
    </source>
</evidence>
<dbReference type="Proteomes" id="UP000292347">
    <property type="component" value="Unassembled WGS sequence"/>
</dbReference>
<dbReference type="GO" id="GO:0004222">
    <property type="term" value="F:metalloendopeptidase activity"/>
    <property type="evidence" value="ECO:0007669"/>
    <property type="project" value="InterPro"/>
</dbReference>
<evidence type="ECO:0000256" key="1">
    <source>
        <dbReference type="ARBA" id="ARBA00022670"/>
    </source>
</evidence>
<dbReference type="GO" id="GO:0046872">
    <property type="term" value="F:metal ion binding"/>
    <property type="evidence" value="ECO:0007669"/>
    <property type="project" value="UniProtKB-KW"/>
</dbReference>
<evidence type="ECO:0000313" key="8">
    <source>
        <dbReference type="EMBL" id="RXZ34687.1"/>
    </source>
</evidence>